<organism evidence="1">
    <name type="scientific">Brassica napus</name>
    <name type="common">Rape</name>
    <dbReference type="NCBI Taxonomy" id="3708"/>
    <lineage>
        <taxon>Eukaryota</taxon>
        <taxon>Viridiplantae</taxon>
        <taxon>Streptophyta</taxon>
        <taxon>Embryophyta</taxon>
        <taxon>Tracheophyta</taxon>
        <taxon>Spermatophyta</taxon>
        <taxon>Magnoliopsida</taxon>
        <taxon>eudicotyledons</taxon>
        <taxon>Gunneridae</taxon>
        <taxon>Pentapetalae</taxon>
        <taxon>rosids</taxon>
        <taxon>malvids</taxon>
        <taxon>Brassicales</taxon>
        <taxon>Brassicaceae</taxon>
        <taxon>Brassiceae</taxon>
        <taxon>Brassica</taxon>
    </lineage>
</organism>
<evidence type="ECO:0000313" key="1">
    <source>
        <dbReference type="EMBL" id="CAF2042770.1"/>
    </source>
</evidence>
<sequence length="36" mass="4154">MGRLSGVMLCLQSPSHVVYWNHFCYDLMNLVTLTSH</sequence>
<dbReference type="EMBL" id="HG994363">
    <property type="protein sequence ID" value="CAF2042770.1"/>
    <property type="molecule type" value="Genomic_DNA"/>
</dbReference>
<accession>A0A816P150</accession>
<dbReference type="Proteomes" id="UP001295469">
    <property type="component" value="Chromosome A09"/>
</dbReference>
<dbReference type="AlphaFoldDB" id="A0A816P150"/>
<proteinExistence type="predicted"/>
<name>A0A816P150_BRANA</name>
<gene>
    <name evidence="1" type="ORF">DARMORV10_A09P27350.1</name>
</gene>
<reference evidence="1" key="1">
    <citation type="submission" date="2021-01" db="EMBL/GenBank/DDBJ databases">
        <authorList>
            <consortium name="Genoscope - CEA"/>
            <person name="William W."/>
        </authorList>
    </citation>
    <scope>NUCLEOTIDE SEQUENCE</scope>
</reference>
<protein>
    <submittedName>
        <fullName evidence="1">(rape) hypothetical protein</fullName>
    </submittedName>
</protein>